<dbReference type="AlphaFoldDB" id="K6ZFF6"/>
<accession>K6ZFF6</accession>
<proteinExistence type="predicted"/>
<evidence type="ECO:0000313" key="2">
    <source>
        <dbReference type="Proteomes" id="UP000006251"/>
    </source>
</evidence>
<evidence type="ECO:0000313" key="1">
    <source>
        <dbReference type="EMBL" id="GAC29087.1"/>
    </source>
</evidence>
<protein>
    <submittedName>
        <fullName evidence="1">Uncharacterized protein</fullName>
    </submittedName>
</protein>
<sequence>MSINKPSVRILALYYNVFSRLYTAEMVIKEFALELLADLP</sequence>
<organism evidence="1 2">
    <name type="scientific">Brumicola pallidula DSM 14239 = ACAM 615</name>
    <dbReference type="NCBI Taxonomy" id="1121922"/>
    <lineage>
        <taxon>Bacteria</taxon>
        <taxon>Pseudomonadati</taxon>
        <taxon>Pseudomonadota</taxon>
        <taxon>Gammaproteobacteria</taxon>
        <taxon>Alteromonadales</taxon>
        <taxon>Alteromonadaceae</taxon>
        <taxon>Brumicola</taxon>
    </lineage>
</organism>
<keyword evidence="2" id="KW-1185">Reference proteome</keyword>
<dbReference type="EMBL" id="BAEQ01000041">
    <property type="protein sequence ID" value="GAC29087.1"/>
    <property type="molecule type" value="Genomic_DNA"/>
</dbReference>
<reference evidence="2" key="1">
    <citation type="journal article" date="2014" name="Environ. Microbiol.">
        <title>Comparative genomics of the marine bacterial genus Glaciecola reveals the high degree of genomic diversity and genomic characteristic for cold adaptation.</title>
        <authorList>
            <person name="Qin Q.L."/>
            <person name="Xie B.B."/>
            <person name="Yu Y."/>
            <person name="Shu Y.L."/>
            <person name="Rong J.C."/>
            <person name="Zhang Y.J."/>
            <person name="Zhao D.L."/>
            <person name="Chen X.L."/>
            <person name="Zhang X.Y."/>
            <person name="Chen B."/>
            <person name="Zhou B.C."/>
            <person name="Zhang Y.Z."/>
        </authorList>
    </citation>
    <scope>NUCLEOTIDE SEQUENCE [LARGE SCALE GENOMIC DNA]</scope>
    <source>
        <strain evidence="2">ACAM 615</strain>
    </source>
</reference>
<dbReference type="Proteomes" id="UP000006251">
    <property type="component" value="Unassembled WGS sequence"/>
</dbReference>
<name>K6ZFF6_9ALTE</name>
<comment type="caution">
    <text evidence="1">The sequence shown here is derived from an EMBL/GenBank/DDBJ whole genome shotgun (WGS) entry which is preliminary data.</text>
</comment>
<gene>
    <name evidence="1" type="ORF">GPAL_2226</name>
</gene>